<feature type="region of interest" description="Disordered" evidence="1">
    <location>
        <begin position="1"/>
        <end position="21"/>
    </location>
</feature>
<dbReference type="EMBL" id="JYDP01000112">
    <property type="protein sequence ID" value="KRZ06839.1"/>
    <property type="molecule type" value="Genomic_DNA"/>
</dbReference>
<gene>
    <name evidence="3" type="primary">kansl3</name>
    <name evidence="3" type="ORF">T11_18471</name>
</gene>
<evidence type="ECO:0000313" key="3">
    <source>
        <dbReference type="EMBL" id="KRZ06839.1"/>
    </source>
</evidence>
<dbReference type="OrthoDB" id="6415022at2759"/>
<proteinExistence type="predicted"/>
<feature type="region of interest" description="Disordered" evidence="1">
    <location>
        <begin position="746"/>
        <end position="794"/>
    </location>
</feature>
<sequence length="964" mass="109684">LTRKMTDQRERFTSFKEDDESVIPDDPKGIPIAGVQAENKDSLKMIIRRVGDNCYVIMGVPPAQSLHENNCFQSPVVEAISNEVEDDRIQRKFSKMLTKLINFQSIAENGDAHDTVYDPRHSSRLPALSESVFNSWNPLPSQTMMENRDIGDDEEMNESPMRCSTDTVLTLLNLLDYCVHNDVTVDDVRAKILEEVLKLLPGKDGCFIYRAMAEASNANEIPRLSEELPTGTPNADNLITLYEALQRNSRKTRNGAYYLYSQAEENDTDEFPHIYYQSVPKQPQYSEPHIQRLFHYQPWPTAALPPNISPTERIEGRYFTGVPDNTVEDIGLDYTWRWATKSAKDIRRICAGENYNDLPLCPVWEELVLRDSSENEASYVQSISNVIKKFMLFKLSTKMVYNEHLLVSEKLKKSAHQLLDLWSSMYLFKVDVRKVHRLFLTSLPEPYLICYLCLLKSMKQERSELVRKVVLPKDNVNSIDSCLSQLMGIKSINRTKVNFPFKIPQSFRMDVLMVLFWPTVKFTGEQGIYSYDNCKYFFECLLPGYCKCIDIKCPSIKEERLAKKLLDEYMASMQSKFYSIAKQLQDKKVILVGWHLSCEVVIELLESSSAWGAILFGFTNKCDSNAHGIVYPRLLKVEQPVLFIVGERARQCDIHDLSAMLNTMKHPKTKAIVIGHANDQLHMDSTALFELHINQMIVNHCILERVLDHIHSILIRESHSLNEVREFTSGGRPIRRPQKHLEQEVRFTKETTSAGTSFSQTTAPDRREHDCPEPSAQPAVEHRASDVQSARGHKGKIKMLIRRVGDDCYVIQSTPPAESEPDSSCLQSPSVEAVSDEVEDEQMQCKFSEMLTKLINFQSVAENGDAHDAVYDKRGGSQSPALSASVSNSSNRPPSQNMMEYQDSAGNKELNKNPMQGNTDTILTLLNLLDYCIHNDVTMDDVRAKILEEVLKLLPGKDGVACNL</sequence>
<evidence type="ECO:0000256" key="1">
    <source>
        <dbReference type="SAM" id="MobiDB-lite"/>
    </source>
</evidence>
<feature type="non-terminal residue" evidence="3">
    <location>
        <position position="1"/>
    </location>
</feature>
<dbReference type="GO" id="GO:0044545">
    <property type="term" value="C:NSL complex"/>
    <property type="evidence" value="ECO:0007669"/>
    <property type="project" value="TreeGrafter"/>
</dbReference>
<dbReference type="Proteomes" id="UP000055024">
    <property type="component" value="Unassembled WGS sequence"/>
</dbReference>
<reference evidence="3 4" key="1">
    <citation type="submission" date="2015-01" db="EMBL/GenBank/DDBJ databases">
        <title>Evolution of Trichinella species and genotypes.</title>
        <authorList>
            <person name="Korhonen P.K."/>
            <person name="Edoardo P."/>
            <person name="Giuseppe L.R."/>
            <person name="Gasser R.B."/>
        </authorList>
    </citation>
    <scope>NUCLEOTIDE SEQUENCE [LARGE SCALE GENOMIC DNA]</scope>
    <source>
        <strain evidence="3">ISS1029</strain>
    </source>
</reference>
<feature type="compositionally biased region" description="Low complexity" evidence="1">
    <location>
        <begin position="877"/>
        <end position="897"/>
    </location>
</feature>
<dbReference type="AlphaFoldDB" id="A0A0V1H899"/>
<accession>A0A0V1H899</accession>
<protein>
    <submittedName>
        <fullName evidence="3">KAT8 regulatory NSL complex subunit 3</fullName>
    </submittedName>
</protein>
<evidence type="ECO:0000313" key="4">
    <source>
        <dbReference type="Proteomes" id="UP000055024"/>
    </source>
</evidence>
<dbReference type="STRING" id="268475.A0A0V1H899"/>
<feature type="compositionally biased region" description="Polar residues" evidence="1">
    <location>
        <begin position="750"/>
        <end position="763"/>
    </location>
</feature>
<feature type="compositionally biased region" description="Basic and acidic residues" evidence="1">
    <location>
        <begin position="1"/>
        <end position="16"/>
    </location>
</feature>
<evidence type="ECO:0000259" key="2">
    <source>
        <dbReference type="Pfam" id="PF23154"/>
    </source>
</evidence>
<dbReference type="Pfam" id="PF23154">
    <property type="entry name" value="KANSL3_1st"/>
    <property type="match status" value="1"/>
</dbReference>
<keyword evidence="4" id="KW-1185">Reference proteome</keyword>
<dbReference type="GO" id="GO:0045944">
    <property type="term" value="P:positive regulation of transcription by RNA polymerase II"/>
    <property type="evidence" value="ECO:0007669"/>
    <property type="project" value="TreeGrafter"/>
</dbReference>
<dbReference type="PANTHER" id="PTHR13136">
    <property type="entry name" value="TESTIS DEVELOPMENT PROTEIN PRTD"/>
    <property type="match status" value="1"/>
</dbReference>
<feature type="region of interest" description="Disordered" evidence="1">
    <location>
        <begin position="869"/>
        <end position="900"/>
    </location>
</feature>
<dbReference type="InterPro" id="IPR056519">
    <property type="entry name" value="KANSL3_1st"/>
</dbReference>
<feature type="domain" description="KANSL3 helical" evidence="2">
    <location>
        <begin position="372"/>
        <end position="477"/>
    </location>
</feature>
<dbReference type="InterPro" id="IPR026555">
    <property type="entry name" value="NSL3/Tex30"/>
</dbReference>
<comment type="caution">
    <text evidence="3">The sequence shown here is derived from an EMBL/GenBank/DDBJ whole genome shotgun (WGS) entry which is preliminary data.</text>
</comment>
<name>A0A0V1H899_9BILA</name>
<organism evidence="3 4">
    <name type="scientific">Trichinella zimbabwensis</name>
    <dbReference type="NCBI Taxonomy" id="268475"/>
    <lineage>
        <taxon>Eukaryota</taxon>
        <taxon>Metazoa</taxon>
        <taxon>Ecdysozoa</taxon>
        <taxon>Nematoda</taxon>
        <taxon>Enoplea</taxon>
        <taxon>Dorylaimia</taxon>
        <taxon>Trichinellida</taxon>
        <taxon>Trichinellidae</taxon>
        <taxon>Trichinella</taxon>
    </lineage>
</organism>
<dbReference type="PANTHER" id="PTHR13136:SF16">
    <property type="entry name" value="KAT8 REGULATORY NSL COMPLEX SUBUNIT 3"/>
    <property type="match status" value="1"/>
</dbReference>